<organism evidence="7 8">
    <name type="scientific">Ranatra chinensis</name>
    <dbReference type="NCBI Taxonomy" id="642074"/>
    <lineage>
        <taxon>Eukaryota</taxon>
        <taxon>Metazoa</taxon>
        <taxon>Ecdysozoa</taxon>
        <taxon>Arthropoda</taxon>
        <taxon>Hexapoda</taxon>
        <taxon>Insecta</taxon>
        <taxon>Pterygota</taxon>
        <taxon>Neoptera</taxon>
        <taxon>Paraneoptera</taxon>
        <taxon>Hemiptera</taxon>
        <taxon>Heteroptera</taxon>
        <taxon>Panheteroptera</taxon>
        <taxon>Nepomorpha</taxon>
        <taxon>Nepidae</taxon>
        <taxon>Ranatrinae</taxon>
        <taxon>Ranatra</taxon>
    </lineage>
</organism>
<keyword evidence="8" id="KW-1185">Reference proteome</keyword>
<dbReference type="Proteomes" id="UP001558652">
    <property type="component" value="Unassembled WGS sequence"/>
</dbReference>
<dbReference type="PANTHER" id="PTHR24211">
    <property type="entry name" value="LIM DOMAIN-CONTAINING PROTEIN"/>
    <property type="match status" value="1"/>
</dbReference>
<name>A0ABD0XT87_9HEMI</name>
<accession>A0ABD0XT87</accession>
<keyword evidence="3 5" id="KW-0862">Zinc</keyword>
<sequence length="152" mass="17551">LQELLVDLLYFYKKGKVYCGRDYAFICGIPRCYACDELIFINKYTQAEGHSFHLKHFCCSVCDILLPDKSYTPINDLPVCLDCYDKVYAEVCDTCKMAISADQTSFRLDDLIWHTSCFACYHCKKNLSPREGIIYRKKPFCNKTCVRSSATV</sequence>
<evidence type="ECO:0000256" key="5">
    <source>
        <dbReference type="PROSITE-ProRule" id="PRU00125"/>
    </source>
</evidence>
<dbReference type="Pfam" id="PF00412">
    <property type="entry name" value="LIM"/>
    <property type="match status" value="2"/>
</dbReference>
<feature type="domain" description="LIM zinc-binding" evidence="6">
    <location>
        <begin position="90"/>
        <end position="152"/>
    </location>
</feature>
<dbReference type="PROSITE" id="PS50023">
    <property type="entry name" value="LIM_DOMAIN_2"/>
    <property type="match status" value="2"/>
</dbReference>
<evidence type="ECO:0000256" key="1">
    <source>
        <dbReference type="ARBA" id="ARBA00022723"/>
    </source>
</evidence>
<evidence type="ECO:0000313" key="8">
    <source>
        <dbReference type="Proteomes" id="UP001558652"/>
    </source>
</evidence>
<proteinExistence type="predicted"/>
<dbReference type="FunFam" id="2.10.110.10:FF:000005">
    <property type="entry name" value="Testin isoform 1"/>
    <property type="match status" value="1"/>
</dbReference>
<keyword evidence="1 5" id="KW-0479">Metal-binding</keyword>
<dbReference type="EMBL" id="JBFDAA010000022">
    <property type="protein sequence ID" value="KAL1110381.1"/>
    <property type="molecule type" value="Genomic_DNA"/>
</dbReference>
<dbReference type="SUPFAM" id="SSF57716">
    <property type="entry name" value="Glucocorticoid receptor-like (DNA-binding domain)"/>
    <property type="match status" value="2"/>
</dbReference>
<dbReference type="InterPro" id="IPR001781">
    <property type="entry name" value="Znf_LIM"/>
</dbReference>
<dbReference type="AlphaFoldDB" id="A0ABD0XT87"/>
<protein>
    <recommendedName>
        <fullName evidence="6">LIM zinc-binding domain-containing protein</fullName>
    </recommendedName>
</protein>
<evidence type="ECO:0000256" key="3">
    <source>
        <dbReference type="ARBA" id="ARBA00022833"/>
    </source>
</evidence>
<feature type="non-terminal residue" evidence="7">
    <location>
        <position position="1"/>
    </location>
</feature>
<dbReference type="PANTHER" id="PTHR24211:SF22">
    <property type="entry name" value="TESTIN"/>
    <property type="match status" value="1"/>
</dbReference>
<feature type="domain" description="LIM zinc-binding" evidence="6">
    <location>
        <begin position="30"/>
        <end position="89"/>
    </location>
</feature>
<dbReference type="GO" id="GO:0046872">
    <property type="term" value="F:metal ion binding"/>
    <property type="evidence" value="ECO:0007669"/>
    <property type="project" value="UniProtKB-KW"/>
</dbReference>
<evidence type="ECO:0000259" key="6">
    <source>
        <dbReference type="PROSITE" id="PS50023"/>
    </source>
</evidence>
<dbReference type="InterPro" id="IPR047120">
    <property type="entry name" value="Pk/Esn/Tes"/>
</dbReference>
<dbReference type="PROSITE" id="PS00478">
    <property type="entry name" value="LIM_DOMAIN_1"/>
    <property type="match status" value="2"/>
</dbReference>
<evidence type="ECO:0000256" key="4">
    <source>
        <dbReference type="ARBA" id="ARBA00023038"/>
    </source>
</evidence>
<evidence type="ECO:0000313" key="7">
    <source>
        <dbReference type="EMBL" id="KAL1110381.1"/>
    </source>
</evidence>
<comment type="caution">
    <text evidence="7">The sequence shown here is derived from an EMBL/GenBank/DDBJ whole genome shotgun (WGS) entry which is preliminary data.</text>
</comment>
<keyword evidence="2" id="KW-0677">Repeat</keyword>
<keyword evidence="4 5" id="KW-0440">LIM domain</keyword>
<evidence type="ECO:0000256" key="2">
    <source>
        <dbReference type="ARBA" id="ARBA00022737"/>
    </source>
</evidence>
<reference evidence="7 8" key="1">
    <citation type="submission" date="2024-07" db="EMBL/GenBank/DDBJ databases">
        <title>Chromosome-level genome assembly of the water stick insect Ranatra chinensis (Heteroptera: Nepidae).</title>
        <authorList>
            <person name="Liu X."/>
        </authorList>
    </citation>
    <scope>NUCLEOTIDE SEQUENCE [LARGE SCALE GENOMIC DNA]</scope>
    <source>
        <strain evidence="7">Cailab_2021Rc</strain>
        <tissue evidence="7">Muscle</tissue>
    </source>
</reference>
<gene>
    <name evidence="7" type="ORF">AAG570_007912</name>
</gene>
<dbReference type="Gene3D" id="2.10.110.10">
    <property type="entry name" value="Cysteine Rich Protein"/>
    <property type="match status" value="2"/>
</dbReference>
<dbReference type="SMART" id="SM00132">
    <property type="entry name" value="LIM"/>
    <property type="match status" value="2"/>
</dbReference>